<accession>A0ABN2J2V1</accession>
<gene>
    <name evidence="1" type="ORF">GCM10009765_76840</name>
</gene>
<organism evidence="1 2">
    <name type="scientific">Fodinicola feengrottensis</name>
    <dbReference type="NCBI Taxonomy" id="435914"/>
    <lineage>
        <taxon>Bacteria</taxon>
        <taxon>Bacillati</taxon>
        <taxon>Actinomycetota</taxon>
        <taxon>Actinomycetes</taxon>
        <taxon>Mycobacteriales</taxon>
        <taxon>Fodinicola</taxon>
    </lineage>
</organism>
<protein>
    <submittedName>
        <fullName evidence="1">Uncharacterized protein</fullName>
    </submittedName>
</protein>
<dbReference type="RefSeq" id="WP_163568708.1">
    <property type="nucleotide sequence ID" value="NZ_BAAANY010000041.1"/>
</dbReference>
<evidence type="ECO:0000313" key="1">
    <source>
        <dbReference type="EMBL" id="GAA1716875.1"/>
    </source>
</evidence>
<reference evidence="1 2" key="1">
    <citation type="journal article" date="2019" name="Int. J. Syst. Evol. Microbiol.">
        <title>The Global Catalogue of Microorganisms (GCM) 10K type strain sequencing project: providing services to taxonomists for standard genome sequencing and annotation.</title>
        <authorList>
            <consortium name="The Broad Institute Genomics Platform"/>
            <consortium name="The Broad Institute Genome Sequencing Center for Infectious Disease"/>
            <person name="Wu L."/>
            <person name="Ma J."/>
        </authorList>
    </citation>
    <scope>NUCLEOTIDE SEQUENCE [LARGE SCALE GENOMIC DNA]</scope>
    <source>
        <strain evidence="1 2">JCM 14718</strain>
    </source>
</reference>
<keyword evidence="2" id="KW-1185">Reference proteome</keyword>
<proteinExistence type="predicted"/>
<dbReference type="EMBL" id="BAAANY010000041">
    <property type="protein sequence ID" value="GAA1716875.1"/>
    <property type="molecule type" value="Genomic_DNA"/>
</dbReference>
<comment type="caution">
    <text evidence="1">The sequence shown here is derived from an EMBL/GenBank/DDBJ whole genome shotgun (WGS) entry which is preliminary data.</text>
</comment>
<sequence>MDDSAILYADWNTRALRHATAGHLPSVVNRGRKKVGFTTPEDAWFGKVA</sequence>
<evidence type="ECO:0000313" key="2">
    <source>
        <dbReference type="Proteomes" id="UP001500618"/>
    </source>
</evidence>
<dbReference type="Proteomes" id="UP001500618">
    <property type="component" value="Unassembled WGS sequence"/>
</dbReference>
<name>A0ABN2J2V1_9ACTN</name>